<dbReference type="SUPFAM" id="SSF46689">
    <property type="entry name" value="Homeodomain-like"/>
    <property type="match status" value="1"/>
</dbReference>
<evidence type="ECO:0000313" key="6">
    <source>
        <dbReference type="EMBL" id="QIS10813.1"/>
    </source>
</evidence>
<proteinExistence type="predicted"/>
<dbReference type="SUPFAM" id="SSF48498">
    <property type="entry name" value="Tetracyclin repressor-like, C-terminal domain"/>
    <property type="match status" value="1"/>
</dbReference>
<dbReference type="AlphaFoldDB" id="A0A6G9YCS4"/>
<dbReference type="RefSeq" id="WP_167473729.1">
    <property type="nucleotide sequence ID" value="NZ_CP046172.1"/>
</dbReference>
<dbReference type="PANTHER" id="PTHR30055:SF234">
    <property type="entry name" value="HTH-TYPE TRANSCRIPTIONAL REGULATOR BETI"/>
    <property type="match status" value="1"/>
</dbReference>
<evidence type="ECO:0000256" key="2">
    <source>
        <dbReference type="ARBA" id="ARBA00023125"/>
    </source>
</evidence>
<dbReference type="GO" id="GO:0003700">
    <property type="term" value="F:DNA-binding transcription factor activity"/>
    <property type="evidence" value="ECO:0007669"/>
    <property type="project" value="TreeGrafter"/>
</dbReference>
<feature type="domain" description="HTH tetR-type" evidence="5">
    <location>
        <begin position="17"/>
        <end position="77"/>
    </location>
</feature>
<evidence type="ECO:0000313" key="7">
    <source>
        <dbReference type="Proteomes" id="UP000503540"/>
    </source>
</evidence>
<keyword evidence="1" id="KW-0805">Transcription regulation</keyword>
<dbReference type="PRINTS" id="PR00455">
    <property type="entry name" value="HTHTETR"/>
</dbReference>
<dbReference type="Gene3D" id="1.10.357.10">
    <property type="entry name" value="Tetracycline Repressor, domain 2"/>
    <property type="match status" value="1"/>
</dbReference>
<dbReference type="Proteomes" id="UP000503540">
    <property type="component" value="Chromosome"/>
</dbReference>
<organism evidence="6 7">
    <name type="scientific">Nocardia arthritidis</name>
    <dbReference type="NCBI Taxonomy" id="228602"/>
    <lineage>
        <taxon>Bacteria</taxon>
        <taxon>Bacillati</taxon>
        <taxon>Actinomycetota</taxon>
        <taxon>Actinomycetes</taxon>
        <taxon>Mycobacteriales</taxon>
        <taxon>Nocardiaceae</taxon>
        <taxon>Nocardia</taxon>
    </lineage>
</organism>
<sequence length="206" mass="22735">MKERRRYDSLRRAAQAQQTSAAIADAARELFVTRGWAATTIREVATAAGVSVPTVYAAYGNKAGLARALVDAADLSADADRMLGELDSAAGDPAKQLAAMAGYDRRLYERSGDVIVLLREAGRAEPELAHAYREARDRADDAHRQVFAAWPKGTLRQGLDLDTALDIYAALCNIDIYRTFIDERGWTPERVQRWWAAALPRELLAE</sequence>
<keyword evidence="7" id="KW-1185">Reference proteome</keyword>
<evidence type="ECO:0000256" key="4">
    <source>
        <dbReference type="PROSITE-ProRule" id="PRU00335"/>
    </source>
</evidence>
<dbReference type="InterPro" id="IPR050109">
    <property type="entry name" value="HTH-type_TetR-like_transc_reg"/>
</dbReference>
<protein>
    <submittedName>
        <fullName evidence="6">TetR family transcriptional regulator</fullName>
    </submittedName>
</protein>
<dbReference type="KEGG" id="nah:F5544_14640"/>
<dbReference type="Pfam" id="PF00440">
    <property type="entry name" value="TetR_N"/>
    <property type="match status" value="1"/>
</dbReference>
<accession>A0A6G9YCS4</accession>
<dbReference type="PROSITE" id="PS50977">
    <property type="entry name" value="HTH_TETR_2"/>
    <property type="match status" value="1"/>
</dbReference>
<dbReference type="InterPro" id="IPR036271">
    <property type="entry name" value="Tet_transcr_reg_TetR-rel_C_sf"/>
</dbReference>
<keyword evidence="3" id="KW-0804">Transcription</keyword>
<name>A0A6G9YCS4_9NOCA</name>
<dbReference type="PANTHER" id="PTHR30055">
    <property type="entry name" value="HTH-TYPE TRANSCRIPTIONAL REGULATOR RUTR"/>
    <property type="match status" value="1"/>
</dbReference>
<dbReference type="EMBL" id="CP046172">
    <property type="protein sequence ID" value="QIS10813.1"/>
    <property type="molecule type" value="Genomic_DNA"/>
</dbReference>
<dbReference type="InterPro" id="IPR001647">
    <property type="entry name" value="HTH_TetR"/>
</dbReference>
<dbReference type="GO" id="GO:0000976">
    <property type="term" value="F:transcription cis-regulatory region binding"/>
    <property type="evidence" value="ECO:0007669"/>
    <property type="project" value="TreeGrafter"/>
</dbReference>
<evidence type="ECO:0000259" key="5">
    <source>
        <dbReference type="PROSITE" id="PS50977"/>
    </source>
</evidence>
<keyword evidence="2 4" id="KW-0238">DNA-binding</keyword>
<evidence type="ECO:0000256" key="3">
    <source>
        <dbReference type="ARBA" id="ARBA00023163"/>
    </source>
</evidence>
<dbReference type="InterPro" id="IPR009057">
    <property type="entry name" value="Homeodomain-like_sf"/>
</dbReference>
<evidence type="ECO:0000256" key="1">
    <source>
        <dbReference type="ARBA" id="ARBA00023015"/>
    </source>
</evidence>
<feature type="DNA-binding region" description="H-T-H motif" evidence="4">
    <location>
        <begin position="40"/>
        <end position="59"/>
    </location>
</feature>
<gene>
    <name evidence="6" type="ORF">F5544_14640</name>
</gene>
<reference evidence="6 7" key="1">
    <citation type="journal article" date="2019" name="ACS Chem. Biol.">
        <title>Identification and Mobilization of a Cryptic Antibiotic Biosynthesis Gene Locus from a Human-Pathogenic Nocardia Isolate.</title>
        <authorList>
            <person name="Herisse M."/>
            <person name="Ishida K."/>
            <person name="Porter J.L."/>
            <person name="Howden B."/>
            <person name="Hertweck C."/>
            <person name="Stinear T.P."/>
            <person name="Pidot S.J."/>
        </authorList>
    </citation>
    <scope>NUCLEOTIDE SEQUENCE [LARGE SCALE GENOMIC DNA]</scope>
    <source>
        <strain evidence="6 7">AUSMDU00012717</strain>
    </source>
</reference>